<accession>A0A5D0I4T7</accession>
<evidence type="ECO:0000313" key="4">
    <source>
        <dbReference type="Proteomes" id="UP000323930"/>
    </source>
</evidence>
<dbReference type="Proteomes" id="UP000323930">
    <property type="component" value="Unassembled WGS sequence"/>
</dbReference>
<dbReference type="PRINTS" id="PR00080">
    <property type="entry name" value="SDRFAMILY"/>
</dbReference>
<keyword evidence="4" id="KW-1185">Reference proteome</keyword>
<dbReference type="AlphaFoldDB" id="A0A5D0I4T7"/>
<comment type="similarity">
    <text evidence="1 2">Belongs to the short-chain dehydrogenases/reductases (SDR) family.</text>
</comment>
<comment type="caution">
    <text evidence="3">The sequence shown here is derived from an EMBL/GenBank/DDBJ whole genome shotgun (WGS) entry which is preliminary data.</text>
</comment>
<evidence type="ECO:0000256" key="2">
    <source>
        <dbReference type="RuleBase" id="RU000363"/>
    </source>
</evidence>
<gene>
    <name evidence="3" type="ORF">FUA24_10305</name>
</gene>
<sequence length="282" mass="30927">MNKKKNIVITGATGGVGSMMAKGLSKDFHSICLGRNKEKLEALVKDIQTEGGTASYETADMSKAEEVAEAGDRIVSSVGAIHAWINNVGVNNHNAIGPTWELEPENWWTEVALNLNTAFIGTRTAINVMKQQSKGYIINLGGGGVQDPKPYGSAYGAAKSGVVKFSETVNIELEKEGLAIKVFAFNPGFIRNERTEVLVESKVGRKYMPYLEETMKHGAMSKIEDTNNLIKTLISGKADALAGKYFQADDKNIEEAIENSDVFISERRNVLRVRNIETRKRL</sequence>
<dbReference type="PANTHER" id="PTHR42879:SF2">
    <property type="entry name" value="3-OXOACYL-[ACYL-CARRIER-PROTEIN] REDUCTASE FABG"/>
    <property type="match status" value="1"/>
</dbReference>
<dbReference type="Gene3D" id="3.40.50.720">
    <property type="entry name" value="NAD(P)-binding Rossmann-like Domain"/>
    <property type="match status" value="1"/>
</dbReference>
<dbReference type="InterPro" id="IPR002347">
    <property type="entry name" value="SDR_fam"/>
</dbReference>
<reference evidence="3 4" key="1">
    <citation type="submission" date="2019-08" db="EMBL/GenBank/DDBJ databases">
        <title>Seonamhaeicola sediminis sp. nov., isolated from marine sediment.</title>
        <authorList>
            <person name="Cao W.R."/>
        </authorList>
    </citation>
    <scope>NUCLEOTIDE SEQUENCE [LARGE SCALE GENOMIC DNA]</scope>
    <source>
        <strain evidence="3 4">B011</strain>
    </source>
</reference>
<dbReference type="OrthoDB" id="9804774at2"/>
<dbReference type="Pfam" id="PF00106">
    <property type="entry name" value="adh_short"/>
    <property type="match status" value="1"/>
</dbReference>
<dbReference type="SUPFAM" id="SSF51735">
    <property type="entry name" value="NAD(P)-binding Rossmann-fold domains"/>
    <property type="match status" value="1"/>
</dbReference>
<dbReference type="InterPro" id="IPR050259">
    <property type="entry name" value="SDR"/>
</dbReference>
<protein>
    <submittedName>
        <fullName evidence="3">SDR family oxidoreductase</fullName>
    </submittedName>
</protein>
<dbReference type="CDD" id="cd05233">
    <property type="entry name" value="SDR_c"/>
    <property type="match status" value="1"/>
</dbReference>
<name>A0A5D0I4T7_9FLAO</name>
<dbReference type="EMBL" id="VSDQ01000577">
    <property type="protein sequence ID" value="TYA78735.1"/>
    <property type="molecule type" value="Genomic_DNA"/>
</dbReference>
<dbReference type="InterPro" id="IPR036291">
    <property type="entry name" value="NAD(P)-bd_dom_sf"/>
</dbReference>
<organism evidence="3 4">
    <name type="scientific">Seonamhaeicola marinus</name>
    <dbReference type="NCBI Taxonomy" id="1912246"/>
    <lineage>
        <taxon>Bacteria</taxon>
        <taxon>Pseudomonadati</taxon>
        <taxon>Bacteroidota</taxon>
        <taxon>Flavobacteriia</taxon>
        <taxon>Flavobacteriales</taxon>
        <taxon>Flavobacteriaceae</taxon>
    </lineage>
</organism>
<evidence type="ECO:0000256" key="1">
    <source>
        <dbReference type="ARBA" id="ARBA00006484"/>
    </source>
</evidence>
<dbReference type="RefSeq" id="WP_148542035.1">
    <property type="nucleotide sequence ID" value="NZ_VSDQ01000577.1"/>
</dbReference>
<evidence type="ECO:0000313" key="3">
    <source>
        <dbReference type="EMBL" id="TYA78735.1"/>
    </source>
</evidence>
<dbReference type="PRINTS" id="PR00081">
    <property type="entry name" value="GDHRDH"/>
</dbReference>
<dbReference type="PANTHER" id="PTHR42879">
    <property type="entry name" value="3-OXOACYL-(ACYL-CARRIER-PROTEIN) REDUCTASE"/>
    <property type="match status" value="1"/>
</dbReference>
<proteinExistence type="inferred from homology"/>